<name>A0A5M6I910_9PROT</name>
<proteinExistence type="predicted"/>
<evidence type="ECO:0000313" key="3">
    <source>
        <dbReference type="Proteomes" id="UP000324065"/>
    </source>
</evidence>
<feature type="domain" description="Bacteriophage tail tape measure C-terminal" evidence="1">
    <location>
        <begin position="64"/>
        <end position="129"/>
    </location>
</feature>
<accession>A0A5M6I910</accession>
<comment type="caution">
    <text evidence="2">The sequence shown here is derived from an EMBL/GenBank/DDBJ whole genome shotgun (WGS) entry which is preliminary data.</text>
</comment>
<organism evidence="2 3">
    <name type="scientific">Roseospira marina</name>
    <dbReference type="NCBI Taxonomy" id="140057"/>
    <lineage>
        <taxon>Bacteria</taxon>
        <taxon>Pseudomonadati</taxon>
        <taxon>Pseudomonadota</taxon>
        <taxon>Alphaproteobacteria</taxon>
        <taxon>Rhodospirillales</taxon>
        <taxon>Rhodospirillaceae</taxon>
        <taxon>Roseospira</taxon>
    </lineage>
</organism>
<dbReference type="Proteomes" id="UP000324065">
    <property type="component" value="Unassembled WGS sequence"/>
</dbReference>
<evidence type="ECO:0000313" key="2">
    <source>
        <dbReference type="EMBL" id="KAA5604427.1"/>
    </source>
</evidence>
<gene>
    <name evidence="2" type="ORF">F1188_16345</name>
</gene>
<reference evidence="2 3" key="1">
    <citation type="submission" date="2019-09" db="EMBL/GenBank/DDBJ databases">
        <title>Genome sequence of Roseospira marina, one of the more divergent members of the non-sulfur purple photosynthetic bacterial family, the Rhodospirillaceae.</title>
        <authorList>
            <person name="Meyer T."/>
            <person name="Kyndt J."/>
        </authorList>
    </citation>
    <scope>NUCLEOTIDE SEQUENCE [LARGE SCALE GENOMIC DNA]</scope>
    <source>
        <strain evidence="2 3">DSM 15113</strain>
    </source>
</reference>
<dbReference type="Pfam" id="PF09718">
    <property type="entry name" value="Tape_meas_lam_C"/>
    <property type="match status" value="1"/>
</dbReference>
<protein>
    <recommendedName>
        <fullName evidence="1">Bacteriophage tail tape measure C-terminal domain-containing protein</fullName>
    </recommendedName>
</protein>
<dbReference type="OrthoDB" id="7311517at2"/>
<keyword evidence="3" id="KW-1185">Reference proteome</keyword>
<dbReference type="AlphaFoldDB" id="A0A5M6I910"/>
<dbReference type="RefSeq" id="WP_150063517.1">
    <property type="nucleotide sequence ID" value="NZ_JACHII010000014.1"/>
</dbReference>
<dbReference type="EMBL" id="VWPJ01000018">
    <property type="protein sequence ID" value="KAA5604427.1"/>
    <property type="molecule type" value="Genomic_DNA"/>
</dbReference>
<evidence type="ECO:0000259" key="1">
    <source>
        <dbReference type="Pfam" id="PF09718"/>
    </source>
</evidence>
<dbReference type="InterPro" id="IPR006431">
    <property type="entry name" value="Phage_tape_meas_C"/>
</dbReference>
<sequence>MNTYAPLAEVDRERAQQQYETEVDRQRRLIELYVQYGADRREVEEEYQAWLVAKQAELERATESSFAKMFREWSDTTNVMRDAGADWLDDLTDRFVNFVKTGKFAFADFAEAILADILRIQVQAAAAKMGTSIMDGIGNALSGITSGLFGTTGATSNVSTPLSLVGDRVPTVSNAQLGGIYHSGGIAGVENMQPIEKMFASARRYHNGGFAGLRSDEVAAKLRRGEGVFTEGQMKALGMNNARPVEVNVINQTGQQVDAKSQQRFDARGMILDIVLQAANQPGAFREGMKGAFGT</sequence>